<dbReference type="Proteomes" id="UP000589626">
    <property type="component" value="Unassembled WGS sequence"/>
</dbReference>
<sequence length="276" mass="29740">MRTTPSTDDHDRLVAEAAPAAPEAVDIDIDRVWHRVHVTMTEEPRKRRGLRLLAAGVLAAGVLGGTAVATADHFSARTGKGPVDAEDLRLGGPGESLDVGAPDYGEVVAEESADIPFPTEGFRAIAIRHQLHDVRFAGPGEQYVSTGALRAWLADQALCAWSSEWAAATRSGDEAARTEAIETIQAAPTWPAVVDLDPAPYSRMESGEEEGEDGEVRTFRYRDESQFYYLAALGEAVDGRSIDAVADILAENNGYCRPELVPGIPRADAMVRFAER</sequence>
<proteinExistence type="predicted"/>
<keyword evidence="2" id="KW-1133">Transmembrane helix</keyword>
<keyword evidence="2" id="KW-0472">Membrane</keyword>
<dbReference type="AlphaFoldDB" id="A0A7W4VZQ3"/>
<dbReference type="RefSeq" id="WP_183594741.1">
    <property type="nucleotide sequence ID" value="NZ_JACHWR010000003.1"/>
</dbReference>
<evidence type="ECO:0000256" key="2">
    <source>
        <dbReference type="SAM" id="Phobius"/>
    </source>
</evidence>
<keyword evidence="4" id="KW-1185">Reference proteome</keyword>
<feature type="region of interest" description="Disordered" evidence="1">
    <location>
        <begin position="76"/>
        <end position="96"/>
    </location>
</feature>
<protein>
    <submittedName>
        <fullName evidence="3">Uncharacterized protein</fullName>
    </submittedName>
</protein>
<dbReference type="EMBL" id="JACHWR010000003">
    <property type="protein sequence ID" value="MBB3044796.1"/>
    <property type="molecule type" value="Genomic_DNA"/>
</dbReference>
<gene>
    <name evidence="3" type="ORF">FHU40_004633</name>
</gene>
<evidence type="ECO:0000256" key="1">
    <source>
        <dbReference type="SAM" id="MobiDB-lite"/>
    </source>
</evidence>
<feature type="transmembrane region" description="Helical" evidence="2">
    <location>
        <begin position="50"/>
        <end position="71"/>
    </location>
</feature>
<name>A0A7W4VZQ3_9ACTN</name>
<organism evidence="3 4">
    <name type="scientific">Nocardioides soli</name>
    <dbReference type="NCBI Taxonomy" id="1036020"/>
    <lineage>
        <taxon>Bacteria</taxon>
        <taxon>Bacillati</taxon>
        <taxon>Actinomycetota</taxon>
        <taxon>Actinomycetes</taxon>
        <taxon>Propionibacteriales</taxon>
        <taxon>Nocardioidaceae</taxon>
        <taxon>Nocardioides</taxon>
    </lineage>
</organism>
<keyword evidence="2" id="KW-0812">Transmembrane</keyword>
<reference evidence="3 4" key="1">
    <citation type="submission" date="2020-08" db="EMBL/GenBank/DDBJ databases">
        <title>Sequencing the genomes of 1000 actinobacteria strains.</title>
        <authorList>
            <person name="Klenk H.-P."/>
        </authorList>
    </citation>
    <scope>NUCLEOTIDE SEQUENCE [LARGE SCALE GENOMIC DNA]</scope>
    <source>
        <strain evidence="3 4">DSM 105498</strain>
    </source>
</reference>
<accession>A0A7W4VZQ3</accession>
<evidence type="ECO:0000313" key="4">
    <source>
        <dbReference type="Proteomes" id="UP000589626"/>
    </source>
</evidence>
<evidence type="ECO:0000313" key="3">
    <source>
        <dbReference type="EMBL" id="MBB3044796.1"/>
    </source>
</evidence>
<comment type="caution">
    <text evidence="3">The sequence shown here is derived from an EMBL/GenBank/DDBJ whole genome shotgun (WGS) entry which is preliminary data.</text>
</comment>